<dbReference type="EMBL" id="JAUJFI010000001">
    <property type="protein sequence ID" value="MDQ2101137.1"/>
    <property type="molecule type" value="Genomic_DNA"/>
</dbReference>
<dbReference type="PANTHER" id="PTHR36837">
    <property type="entry name" value="POLY(3-HYDROXYALKANOATE) POLYMERASE SUBUNIT PHAC"/>
    <property type="match status" value="1"/>
</dbReference>
<protein>
    <submittedName>
        <fullName evidence="2">DUF3141 domain-containing protein</fullName>
    </submittedName>
</protein>
<accession>A0ABU0WB27</accession>
<gene>
    <name evidence="2" type="ORF">QSG27_00335</name>
</gene>
<dbReference type="RefSeq" id="WP_306703119.1">
    <property type="nucleotide sequence ID" value="NZ_JAUJFI010000001.1"/>
</dbReference>
<feature type="compositionally biased region" description="Low complexity" evidence="1">
    <location>
        <begin position="806"/>
        <end position="816"/>
    </location>
</feature>
<sequence length="823" mass="89978">MTTLRHHSQAPQPLPNPAAAWLAAWNPSAWTANLPTLFPLALFPAALFPTLPPAAGPAKGPAKETFPNPVLDAFEYGIDAMQRWVLYLDVMRRRGDQFLEHAQHGKPPVLDFAHEVVMDGRRLPRPSNYLLLRIRPDPEAGTDPAKRPFVIVDPRAGHGPGIGGFKPDSQIGAALRAGHPCYFIGFTPDPVPGQTLADVGAAEAAFIEHVGKLHAQADGKPCVIGNCQAGWAIMALSAVRPDLMGPLIIAGSPLSYWAGVKGRNPMRYLGGLYGGAWLSALAADLGNGHFDGAHLVGNFEKLDPANTYWKKAYNLYASIDTEAPRYLDFEKWWSGFFLLNGEEIETITEELFVGNKLTSGGLVGKDGRRLDLRNIRSPILVFASWGDNITPPQQALGWILDLYGSVDDIRSREQTIVYNLHQNIGHLGIFVSGRVARRETAEFVENIDLIDLLPPGLYEMVIEPKDPDAPGADLVAGDYVTRFEPRTLDDIRAFGVNTPEDDRRFATVARISDINTGLYTAFARPVVRAAVTEGTAEWLRQTNPARVQYTLFSHLNPFMAPVEALAEQVRENRHPVRPGNPYLKAQAMLSDAMVQALDHWRDARDGAVERLFMTLYNAPLLQALVGLAAPGAEARPPRVRDEAFEALVARKTDEILARIDQGGLREALFRVLIYAGRGEGAFDERAFQTLRRVRDEHASLERLPLQRVRAIFREQVFLMLLDEVAAMAALPTLVPDAQDRKEIVAAAERVLSAAGPLDAAQRRRLRHAEAIMAGKAEPGEEPALSAAPLGDGSSIAQAGAEIGRVAAPRRPAASESPKAEKAK</sequence>
<proteinExistence type="predicted"/>
<dbReference type="InterPro" id="IPR029058">
    <property type="entry name" value="AB_hydrolase_fold"/>
</dbReference>
<evidence type="ECO:0000256" key="1">
    <source>
        <dbReference type="SAM" id="MobiDB-lite"/>
    </source>
</evidence>
<dbReference type="InterPro" id="IPR051321">
    <property type="entry name" value="PHA/PHB_synthase"/>
</dbReference>
<feature type="region of interest" description="Disordered" evidence="1">
    <location>
        <begin position="773"/>
        <end position="792"/>
    </location>
</feature>
<dbReference type="Pfam" id="PF11339">
    <property type="entry name" value="DUF3141"/>
    <property type="match status" value="1"/>
</dbReference>
<evidence type="ECO:0000313" key="2">
    <source>
        <dbReference type="EMBL" id="MDQ2101137.1"/>
    </source>
</evidence>
<evidence type="ECO:0000313" key="3">
    <source>
        <dbReference type="Proteomes" id="UP001227317"/>
    </source>
</evidence>
<dbReference type="Proteomes" id="UP001227317">
    <property type="component" value="Unassembled WGS sequence"/>
</dbReference>
<dbReference type="PANTHER" id="PTHR36837:SF2">
    <property type="entry name" value="POLY(3-HYDROXYALKANOATE) POLYMERASE SUBUNIT PHAC"/>
    <property type="match status" value="1"/>
</dbReference>
<reference evidence="2 3" key="1">
    <citation type="submission" date="2023-06" db="EMBL/GenBank/DDBJ databases">
        <title>Azospirillum isscasensis sp.nov, a bacterium isolated from rhizosphere soil of rice.</title>
        <authorList>
            <person name="Wang H."/>
        </authorList>
    </citation>
    <scope>NUCLEOTIDE SEQUENCE [LARGE SCALE GENOMIC DNA]</scope>
    <source>
        <strain evidence="2 3">C340-1</strain>
    </source>
</reference>
<name>A0ABU0WB27_9PROT</name>
<dbReference type="InterPro" id="IPR024501">
    <property type="entry name" value="DUF3141"/>
</dbReference>
<comment type="caution">
    <text evidence="2">The sequence shown here is derived from an EMBL/GenBank/DDBJ whole genome shotgun (WGS) entry which is preliminary data.</text>
</comment>
<dbReference type="SUPFAM" id="SSF53474">
    <property type="entry name" value="alpha/beta-Hydrolases"/>
    <property type="match status" value="1"/>
</dbReference>
<keyword evidence="3" id="KW-1185">Reference proteome</keyword>
<dbReference type="Gene3D" id="3.40.50.1820">
    <property type="entry name" value="alpha/beta hydrolase"/>
    <property type="match status" value="1"/>
</dbReference>
<feature type="region of interest" description="Disordered" evidence="1">
    <location>
        <begin position="800"/>
        <end position="823"/>
    </location>
</feature>
<organism evidence="2 3">
    <name type="scientific">Azospirillum isscasi</name>
    <dbReference type="NCBI Taxonomy" id="3053926"/>
    <lineage>
        <taxon>Bacteria</taxon>
        <taxon>Pseudomonadati</taxon>
        <taxon>Pseudomonadota</taxon>
        <taxon>Alphaproteobacteria</taxon>
        <taxon>Rhodospirillales</taxon>
        <taxon>Azospirillaceae</taxon>
        <taxon>Azospirillum</taxon>
    </lineage>
</organism>